<dbReference type="STRING" id="2903.R1DGQ5"/>
<dbReference type="PROSITE" id="PS50244">
    <property type="entry name" value="S5A_REDUCTASE"/>
    <property type="match status" value="1"/>
</dbReference>
<dbReference type="Pfam" id="PF06966">
    <property type="entry name" value="DUF1295"/>
    <property type="match status" value="1"/>
</dbReference>
<dbReference type="InterPro" id="IPR010721">
    <property type="entry name" value="UstE-like"/>
</dbReference>
<feature type="compositionally biased region" description="Basic and acidic residues" evidence="6">
    <location>
        <begin position="48"/>
        <end position="57"/>
    </location>
</feature>
<dbReference type="InterPro" id="IPR051987">
    <property type="entry name" value="Sigma-2_receptor-like"/>
</dbReference>
<dbReference type="PANTHER" id="PTHR31204:SF1">
    <property type="entry name" value="SIGMA INTRACELLULAR RECEPTOR 2"/>
    <property type="match status" value="1"/>
</dbReference>
<evidence type="ECO:0000256" key="4">
    <source>
        <dbReference type="ARBA" id="ARBA00023136"/>
    </source>
</evidence>
<dbReference type="GO" id="GO:0016020">
    <property type="term" value="C:membrane"/>
    <property type="evidence" value="ECO:0007669"/>
    <property type="project" value="UniProtKB-SubCell"/>
</dbReference>
<evidence type="ECO:0000256" key="2">
    <source>
        <dbReference type="ARBA" id="ARBA00022692"/>
    </source>
</evidence>
<reference evidence="9" key="2">
    <citation type="submission" date="2024-10" db="UniProtKB">
        <authorList>
            <consortium name="EnsemblProtists"/>
        </authorList>
    </citation>
    <scope>IDENTIFICATION</scope>
</reference>
<proteinExistence type="predicted"/>
<dbReference type="PANTHER" id="PTHR31204">
    <property type="entry name" value="SIGMA INTRACELLULAR RECEPTOR 2"/>
    <property type="match status" value="1"/>
</dbReference>
<evidence type="ECO:0000259" key="8">
    <source>
        <dbReference type="PROSITE" id="PS51751"/>
    </source>
</evidence>
<keyword evidence="3 5" id="KW-1133">Transmembrane helix</keyword>
<feature type="transmembrane region" description="Helical" evidence="7">
    <location>
        <begin position="321"/>
        <end position="343"/>
    </location>
</feature>
<evidence type="ECO:0000256" key="7">
    <source>
        <dbReference type="SAM" id="Phobius"/>
    </source>
</evidence>
<evidence type="ECO:0000256" key="1">
    <source>
        <dbReference type="ARBA" id="ARBA00004141"/>
    </source>
</evidence>
<dbReference type="eggNOG" id="KOG4650">
    <property type="taxonomic scope" value="Eukaryota"/>
</dbReference>
<dbReference type="Gene3D" id="1.20.120.1630">
    <property type="match status" value="1"/>
</dbReference>
<evidence type="ECO:0000256" key="5">
    <source>
        <dbReference type="PROSITE-ProRule" id="PRU01087"/>
    </source>
</evidence>
<feature type="transmembrane region" description="Helical" evidence="7">
    <location>
        <begin position="103"/>
        <end position="121"/>
    </location>
</feature>
<dbReference type="GeneID" id="17254055"/>
<comment type="subcellular location">
    <subcellularLocation>
        <location evidence="1">Membrane</location>
        <topology evidence="1">Multi-pass membrane protein</topology>
    </subcellularLocation>
</comment>
<feature type="compositionally biased region" description="Basic and acidic residues" evidence="6">
    <location>
        <begin position="13"/>
        <end position="35"/>
    </location>
</feature>
<organism evidence="9 10">
    <name type="scientific">Emiliania huxleyi (strain CCMP1516)</name>
    <dbReference type="NCBI Taxonomy" id="280463"/>
    <lineage>
        <taxon>Eukaryota</taxon>
        <taxon>Haptista</taxon>
        <taxon>Haptophyta</taxon>
        <taxon>Prymnesiophyceae</taxon>
        <taxon>Isochrysidales</taxon>
        <taxon>Noelaerhabdaceae</taxon>
        <taxon>Emiliania</taxon>
    </lineage>
</organism>
<feature type="domain" description="EXPERA" evidence="8">
    <location>
        <begin position="187"/>
        <end position="334"/>
    </location>
</feature>
<dbReference type="Pfam" id="PF05241">
    <property type="entry name" value="EBP"/>
    <property type="match status" value="1"/>
</dbReference>
<evidence type="ECO:0000313" key="9">
    <source>
        <dbReference type="EnsemblProtists" id="EOD07899"/>
    </source>
</evidence>
<dbReference type="InterPro" id="IPR033118">
    <property type="entry name" value="EXPERA"/>
</dbReference>
<feature type="transmembrane region" description="Helical" evidence="7">
    <location>
        <begin position="189"/>
        <end position="211"/>
    </location>
</feature>
<dbReference type="Proteomes" id="UP000013827">
    <property type="component" value="Unassembled WGS sequence"/>
</dbReference>
<name>A0A0D3I9G4_EMIH1</name>
<keyword evidence="2 5" id="KW-0812">Transmembrane</keyword>
<sequence length="386" mass="42481">MGGGVLGDGAAAEARRRERRRGADIARKRKTDSDSVGRSGPEAAQADRALETCDGKSNDPSWSDVLDRFMEYSREVNGEPLGAEFGRGFLCSGLWRYSRHPNYFCEVAIWWAFYLFSLAAGLPLVNWTISGAAFLTCLFVLPHASLDVTEVLPSRKYPQYAEYQATVSRFFPLPPLPAGERAPMRPVDAVLIGWFCVGLAVTFLVDIEAVLVQRPDLYGLDAAHTPLWPPEPCVRAVRWWSAAADPLMHARPVWFRAAIWVEVLVQAPFYAVAIYAFVRQRSWVRVPAIVYATVLLTIMPIVLAEQYFGPHASRRPLLVTAVYGAYVLMPVLLLVRVWSVDVFPSTPLAKRKAAGLAGGEAAAPAASRTASPLAGEEAGLTYVMHM</sequence>
<feature type="transmembrane region" description="Helical" evidence="7">
    <location>
        <begin position="289"/>
        <end position="309"/>
    </location>
</feature>
<feature type="region of interest" description="Disordered" evidence="6">
    <location>
        <begin position="1"/>
        <end position="58"/>
    </location>
</feature>
<dbReference type="HOGENOM" id="CLU_716547_0_0_1"/>
<feature type="transmembrane region" description="Helical" evidence="7">
    <location>
        <begin position="257"/>
        <end position="277"/>
    </location>
</feature>
<protein>
    <recommendedName>
        <fullName evidence="8">EXPERA domain-containing protein</fullName>
    </recommendedName>
</protein>
<evidence type="ECO:0000256" key="3">
    <source>
        <dbReference type="ARBA" id="ARBA00022989"/>
    </source>
</evidence>
<evidence type="ECO:0000256" key="6">
    <source>
        <dbReference type="SAM" id="MobiDB-lite"/>
    </source>
</evidence>
<keyword evidence="10" id="KW-1185">Reference proteome</keyword>
<keyword evidence="4 5" id="KW-0472">Membrane</keyword>
<evidence type="ECO:0000313" key="10">
    <source>
        <dbReference type="Proteomes" id="UP000013827"/>
    </source>
</evidence>
<dbReference type="KEGG" id="ehx:EMIHUDRAFT_217878"/>
<dbReference type="RefSeq" id="XP_005760328.1">
    <property type="nucleotide sequence ID" value="XM_005760271.1"/>
</dbReference>
<reference evidence="10" key="1">
    <citation type="journal article" date="2013" name="Nature">
        <title>Pan genome of the phytoplankton Emiliania underpins its global distribution.</title>
        <authorList>
            <person name="Read B.A."/>
            <person name="Kegel J."/>
            <person name="Klute M.J."/>
            <person name="Kuo A."/>
            <person name="Lefebvre S.C."/>
            <person name="Maumus F."/>
            <person name="Mayer C."/>
            <person name="Miller J."/>
            <person name="Monier A."/>
            <person name="Salamov A."/>
            <person name="Young J."/>
            <person name="Aguilar M."/>
            <person name="Claverie J.M."/>
            <person name="Frickenhaus S."/>
            <person name="Gonzalez K."/>
            <person name="Herman E.K."/>
            <person name="Lin Y.C."/>
            <person name="Napier J."/>
            <person name="Ogata H."/>
            <person name="Sarno A.F."/>
            <person name="Shmutz J."/>
            <person name="Schroeder D."/>
            <person name="de Vargas C."/>
            <person name="Verret F."/>
            <person name="von Dassow P."/>
            <person name="Valentin K."/>
            <person name="Van de Peer Y."/>
            <person name="Wheeler G."/>
            <person name="Dacks J.B."/>
            <person name="Delwiche C.F."/>
            <person name="Dyhrman S.T."/>
            <person name="Glockner G."/>
            <person name="John U."/>
            <person name="Richards T."/>
            <person name="Worden A.Z."/>
            <person name="Zhang X."/>
            <person name="Grigoriev I.V."/>
            <person name="Allen A.E."/>
            <person name="Bidle K."/>
            <person name="Borodovsky M."/>
            <person name="Bowler C."/>
            <person name="Brownlee C."/>
            <person name="Cock J.M."/>
            <person name="Elias M."/>
            <person name="Gladyshev V.N."/>
            <person name="Groth M."/>
            <person name="Guda C."/>
            <person name="Hadaegh A."/>
            <person name="Iglesias-Rodriguez M.D."/>
            <person name="Jenkins J."/>
            <person name="Jones B.M."/>
            <person name="Lawson T."/>
            <person name="Leese F."/>
            <person name="Lindquist E."/>
            <person name="Lobanov A."/>
            <person name="Lomsadze A."/>
            <person name="Malik S.B."/>
            <person name="Marsh M.E."/>
            <person name="Mackinder L."/>
            <person name="Mock T."/>
            <person name="Mueller-Roeber B."/>
            <person name="Pagarete A."/>
            <person name="Parker M."/>
            <person name="Probert I."/>
            <person name="Quesneville H."/>
            <person name="Raines C."/>
            <person name="Rensing S.A."/>
            <person name="Riano-Pachon D.M."/>
            <person name="Richier S."/>
            <person name="Rokitta S."/>
            <person name="Shiraiwa Y."/>
            <person name="Soanes D.M."/>
            <person name="van der Giezen M."/>
            <person name="Wahlund T.M."/>
            <person name="Williams B."/>
            <person name="Wilson W."/>
            <person name="Wolfe G."/>
            <person name="Wurch L.L."/>
        </authorList>
    </citation>
    <scope>NUCLEOTIDE SEQUENCE</scope>
</reference>
<dbReference type="PROSITE" id="PS51751">
    <property type="entry name" value="EXPERA"/>
    <property type="match status" value="1"/>
</dbReference>
<dbReference type="AlphaFoldDB" id="A0A0D3I9G4"/>
<dbReference type="EnsemblProtists" id="EOD07899">
    <property type="protein sequence ID" value="EOD07899"/>
    <property type="gene ID" value="EMIHUDRAFT_217878"/>
</dbReference>
<dbReference type="PaxDb" id="2903-EOD07899"/>
<dbReference type="GO" id="GO:0005783">
    <property type="term" value="C:endoplasmic reticulum"/>
    <property type="evidence" value="ECO:0007669"/>
    <property type="project" value="TreeGrafter"/>
</dbReference>
<accession>A0A0D3I9G4</accession>